<sequence>MFHLRNALRSSSALQRRTVSIRGMRKSPPPIRNAVSIRGMREKPPPPIVLEWVQPVPPQHNYGNAPRPNRWELYKDWYTTSNPPWQWSADWKKWHAMDYFEPPERSPCSEDRFFSRAWNTRIEGLLAEEFGVQVDVDRRWPLEPIFYYPLEAGDWFLFTSGGKYYFYDDGGLLRYNWEYKDIEDFAARFREEEKMSKLEEFHSLWIGTFPGR</sequence>
<dbReference type="EMBL" id="JARKIF010000001">
    <property type="protein sequence ID" value="KAJ7651058.1"/>
    <property type="molecule type" value="Genomic_DNA"/>
</dbReference>
<evidence type="ECO:0000313" key="1">
    <source>
        <dbReference type="EMBL" id="KAJ7651058.1"/>
    </source>
</evidence>
<gene>
    <name evidence="1" type="ORF">FB45DRAFT_997754</name>
</gene>
<dbReference type="Proteomes" id="UP001221142">
    <property type="component" value="Unassembled WGS sequence"/>
</dbReference>
<keyword evidence="2" id="KW-1185">Reference proteome</keyword>
<comment type="caution">
    <text evidence="1">The sequence shown here is derived from an EMBL/GenBank/DDBJ whole genome shotgun (WGS) entry which is preliminary data.</text>
</comment>
<name>A0AAD7FZF4_9AGAR</name>
<accession>A0AAD7FZF4</accession>
<protein>
    <submittedName>
        <fullName evidence="1">Uncharacterized protein</fullName>
    </submittedName>
</protein>
<evidence type="ECO:0000313" key="2">
    <source>
        <dbReference type="Proteomes" id="UP001221142"/>
    </source>
</evidence>
<proteinExistence type="predicted"/>
<dbReference type="AlphaFoldDB" id="A0AAD7FZF4"/>
<organism evidence="1 2">
    <name type="scientific">Roridomyces roridus</name>
    <dbReference type="NCBI Taxonomy" id="1738132"/>
    <lineage>
        <taxon>Eukaryota</taxon>
        <taxon>Fungi</taxon>
        <taxon>Dikarya</taxon>
        <taxon>Basidiomycota</taxon>
        <taxon>Agaricomycotina</taxon>
        <taxon>Agaricomycetes</taxon>
        <taxon>Agaricomycetidae</taxon>
        <taxon>Agaricales</taxon>
        <taxon>Marasmiineae</taxon>
        <taxon>Mycenaceae</taxon>
        <taxon>Roridomyces</taxon>
    </lineage>
</organism>
<reference evidence="1" key="1">
    <citation type="submission" date="2023-03" db="EMBL/GenBank/DDBJ databases">
        <title>Massive genome expansion in bonnet fungi (Mycena s.s.) driven by repeated elements and novel gene families across ecological guilds.</title>
        <authorList>
            <consortium name="Lawrence Berkeley National Laboratory"/>
            <person name="Harder C.B."/>
            <person name="Miyauchi S."/>
            <person name="Viragh M."/>
            <person name="Kuo A."/>
            <person name="Thoen E."/>
            <person name="Andreopoulos B."/>
            <person name="Lu D."/>
            <person name="Skrede I."/>
            <person name="Drula E."/>
            <person name="Henrissat B."/>
            <person name="Morin E."/>
            <person name="Kohler A."/>
            <person name="Barry K."/>
            <person name="LaButti K."/>
            <person name="Morin E."/>
            <person name="Salamov A."/>
            <person name="Lipzen A."/>
            <person name="Mereny Z."/>
            <person name="Hegedus B."/>
            <person name="Baldrian P."/>
            <person name="Stursova M."/>
            <person name="Weitz H."/>
            <person name="Taylor A."/>
            <person name="Grigoriev I.V."/>
            <person name="Nagy L.G."/>
            <person name="Martin F."/>
            <person name="Kauserud H."/>
        </authorList>
    </citation>
    <scope>NUCLEOTIDE SEQUENCE</scope>
    <source>
        <strain evidence="1">9284</strain>
    </source>
</reference>